<accession>A0A8B8BBJ9</accession>
<dbReference type="SUPFAM" id="SSF101898">
    <property type="entry name" value="NHL repeat"/>
    <property type="match status" value="1"/>
</dbReference>
<organism evidence="4 5">
    <name type="scientific">Crassostrea virginica</name>
    <name type="common">Eastern oyster</name>
    <dbReference type="NCBI Taxonomy" id="6565"/>
    <lineage>
        <taxon>Eukaryota</taxon>
        <taxon>Metazoa</taxon>
        <taxon>Spiralia</taxon>
        <taxon>Lophotrochozoa</taxon>
        <taxon>Mollusca</taxon>
        <taxon>Bivalvia</taxon>
        <taxon>Autobranchia</taxon>
        <taxon>Pteriomorphia</taxon>
        <taxon>Ostreida</taxon>
        <taxon>Ostreoidea</taxon>
        <taxon>Ostreidae</taxon>
        <taxon>Crassostrea</taxon>
    </lineage>
</organism>
<dbReference type="KEGG" id="cvn:111109005"/>
<dbReference type="RefSeq" id="XP_022300800.1">
    <property type="nucleotide sequence ID" value="XM_022445092.1"/>
</dbReference>
<sequence length="580" mass="65668">MDSRFCAQDVIRCDNCQTPVPTLHCERCHINLCKKLDCVRKHKEHSVVPFEERGSTVKYPNCNKHSPQKCELHCKQCDIPICAQCVSLGDHFGHKVMEFTEILRDKTGSIKNDLQEIEKSIYPRYLKAASIIPVQKADAGEHSHRLKTALKEQGRLLYKEIDSIIQNMQSKIDDMGIKHLTAIIKQEDAINHAITEIEQTILELRRLLVTNDFNLVYEYKSKNDEIRNLPAKFQVILPNFTPKEMNRNQIQQQIGFLSNLTIEGHNQDESLEAQPVMSSPPAKQDNDKVSIPIKDPGDPQKTSGSVSSLLTHPQIISQINTEFGESKHLLNVSCLSDNEVWTSGKDNILKLYNLQGELLKYGQTRSGNWPSNIALIKNGDLLYSDRNGRSLNIVKSTHIELLVRLRGWLPLYVCGTSSSDLLVIMISDDEKQSKVVRFSESKAVQSIQRDDNGHPLYSSTNNAKYLSENRNLDICVADYSGGAVVVVSAAGKLRYRYTGPPSAIKRPFKPCGITTDSRGRILVSEYRYHSIHIVDQNGQFLCYMDTLGLKHPWGLCVDSRDNLFVAELKTGKVKKIQYYE</sequence>
<evidence type="ECO:0000256" key="1">
    <source>
        <dbReference type="PROSITE-ProRule" id="PRU00024"/>
    </source>
</evidence>
<reference evidence="5" key="1">
    <citation type="submission" date="2025-08" db="UniProtKB">
        <authorList>
            <consortium name="RefSeq"/>
        </authorList>
    </citation>
    <scope>IDENTIFICATION</scope>
    <source>
        <tissue evidence="5">Whole sample</tissue>
    </source>
</reference>
<dbReference type="OrthoDB" id="10006525at2759"/>
<dbReference type="GeneID" id="111109005"/>
<dbReference type="PANTHER" id="PTHR25462">
    <property type="entry name" value="BONUS, ISOFORM C-RELATED"/>
    <property type="match status" value="1"/>
</dbReference>
<keyword evidence="1" id="KW-0863">Zinc-finger</keyword>
<dbReference type="Gene3D" id="3.30.160.60">
    <property type="entry name" value="Classic Zinc Finger"/>
    <property type="match status" value="1"/>
</dbReference>
<dbReference type="AlphaFoldDB" id="A0A8B8BBJ9"/>
<evidence type="ECO:0000259" key="3">
    <source>
        <dbReference type="PROSITE" id="PS50119"/>
    </source>
</evidence>
<dbReference type="PANTHER" id="PTHR25462:SF296">
    <property type="entry name" value="MEIOTIC P26, ISOFORM F"/>
    <property type="match status" value="1"/>
</dbReference>
<evidence type="ECO:0000313" key="4">
    <source>
        <dbReference type="Proteomes" id="UP000694844"/>
    </source>
</evidence>
<keyword evidence="1" id="KW-0862">Zinc</keyword>
<name>A0A8B8BBJ9_CRAVI</name>
<dbReference type="InterPro" id="IPR047153">
    <property type="entry name" value="TRIM45/56/19-like"/>
</dbReference>
<dbReference type="PROSITE" id="PS50119">
    <property type="entry name" value="ZF_BBOX"/>
    <property type="match status" value="2"/>
</dbReference>
<dbReference type="SMART" id="SM00336">
    <property type="entry name" value="BBOX"/>
    <property type="match status" value="2"/>
</dbReference>
<feature type="domain" description="B box-type" evidence="3">
    <location>
        <begin position="62"/>
        <end position="99"/>
    </location>
</feature>
<dbReference type="GO" id="GO:0061630">
    <property type="term" value="F:ubiquitin protein ligase activity"/>
    <property type="evidence" value="ECO:0007669"/>
    <property type="project" value="TreeGrafter"/>
</dbReference>
<evidence type="ECO:0000256" key="2">
    <source>
        <dbReference type="SAM" id="MobiDB-lite"/>
    </source>
</evidence>
<feature type="domain" description="B box-type" evidence="3">
    <location>
        <begin position="8"/>
        <end position="50"/>
    </location>
</feature>
<dbReference type="Proteomes" id="UP000694844">
    <property type="component" value="Chromosome 8"/>
</dbReference>
<dbReference type="SUPFAM" id="SSF57845">
    <property type="entry name" value="B-box zinc-binding domain"/>
    <property type="match status" value="1"/>
</dbReference>
<dbReference type="InterPro" id="IPR000315">
    <property type="entry name" value="Znf_B-box"/>
</dbReference>
<dbReference type="GO" id="GO:0008270">
    <property type="term" value="F:zinc ion binding"/>
    <property type="evidence" value="ECO:0007669"/>
    <property type="project" value="UniProtKB-KW"/>
</dbReference>
<feature type="region of interest" description="Disordered" evidence="2">
    <location>
        <begin position="272"/>
        <end position="307"/>
    </location>
</feature>
<dbReference type="Gene3D" id="2.120.10.30">
    <property type="entry name" value="TolB, C-terminal domain"/>
    <property type="match status" value="1"/>
</dbReference>
<keyword evidence="1" id="KW-0479">Metal-binding</keyword>
<evidence type="ECO:0000313" key="5">
    <source>
        <dbReference type="RefSeq" id="XP_022300800.1"/>
    </source>
</evidence>
<dbReference type="InterPro" id="IPR011042">
    <property type="entry name" value="6-blade_b-propeller_TolB-like"/>
</dbReference>
<protein>
    <submittedName>
        <fullName evidence="5">Uncharacterized protein LOC111109005</fullName>
    </submittedName>
</protein>
<dbReference type="Pfam" id="PF00643">
    <property type="entry name" value="zf-B_box"/>
    <property type="match status" value="1"/>
</dbReference>
<proteinExistence type="predicted"/>
<gene>
    <name evidence="5" type="primary">LOC111109005</name>
</gene>
<keyword evidence="4" id="KW-1185">Reference proteome</keyword>